<dbReference type="EMBL" id="NBNE01000332">
    <property type="protein sequence ID" value="OWZ20363.1"/>
    <property type="molecule type" value="Genomic_DNA"/>
</dbReference>
<proteinExistence type="predicted"/>
<gene>
    <name evidence="1" type="ORF">PHMEG_0005235</name>
</gene>
<sequence length="171" mass="19421">MAFNLSNEEEMAGPMASLYIQRGSCAYISAKCKRLQLYNTLAQLLGRMSSPIDSPISAKQTPRVNRSMAALDDYMYRPEKQKRVGLYKFSMKHFWGRITKSTSKQVLFQLRHPPVDTYCLGTHSRELVLVILGPSMPYTNEDLTEDVIALRSRIALVLFKPFRGLLNLVGT</sequence>
<organism evidence="1 2">
    <name type="scientific">Phytophthora megakarya</name>
    <dbReference type="NCBI Taxonomy" id="4795"/>
    <lineage>
        <taxon>Eukaryota</taxon>
        <taxon>Sar</taxon>
        <taxon>Stramenopiles</taxon>
        <taxon>Oomycota</taxon>
        <taxon>Peronosporomycetes</taxon>
        <taxon>Peronosporales</taxon>
        <taxon>Peronosporaceae</taxon>
        <taxon>Phytophthora</taxon>
    </lineage>
</organism>
<dbReference type="Proteomes" id="UP000198211">
    <property type="component" value="Unassembled WGS sequence"/>
</dbReference>
<dbReference type="OrthoDB" id="129330at2759"/>
<keyword evidence="2" id="KW-1185">Reference proteome</keyword>
<dbReference type="AlphaFoldDB" id="A0A225WRT2"/>
<protein>
    <submittedName>
        <fullName evidence="1">Uncharacterized protein</fullName>
    </submittedName>
</protein>
<comment type="caution">
    <text evidence="1">The sequence shown here is derived from an EMBL/GenBank/DDBJ whole genome shotgun (WGS) entry which is preliminary data.</text>
</comment>
<evidence type="ECO:0000313" key="1">
    <source>
        <dbReference type="EMBL" id="OWZ20363.1"/>
    </source>
</evidence>
<evidence type="ECO:0000313" key="2">
    <source>
        <dbReference type="Proteomes" id="UP000198211"/>
    </source>
</evidence>
<name>A0A225WRT2_9STRA</name>
<reference evidence="2" key="1">
    <citation type="submission" date="2017-03" db="EMBL/GenBank/DDBJ databases">
        <title>Phytopthora megakarya and P. palmivora, two closely related causual agents of cacao black pod achieved similar genome size and gene model numbers by different mechanisms.</title>
        <authorList>
            <person name="Ali S."/>
            <person name="Shao J."/>
            <person name="Larry D.J."/>
            <person name="Kronmiller B."/>
            <person name="Shen D."/>
            <person name="Strem M.D."/>
            <person name="Melnick R.L."/>
            <person name="Guiltinan M.J."/>
            <person name="Tyler B.M."/>
            <person name="Meinhardt L.W."/>
            <person name="Bailey B.A."/>
        </authorList>
    </citation>
    <scope>NUCLEOTIDE SEQUENCE [LARGE SCALE GENOMIC DNA]</scope>
    <source>
        <strain evidence="2">zdho120</strain>
    </source>
</reference>
<accession>A0A225WRT2</accession>